<dbReference type="EMBL" id="JABAHT010000805">
    <property type="protein sequence ID" value="KAF4651756.1"/>
    <property type="molecule type" value="Genomic_DNA"/>
</dbReference>
<protein>
    <recommendedName>
        <fullName evidence="1">Reverse transcriptase domain-containing protein</fullName>
    </recommendedName>
</protein>
<dbReference type="OrthoDB" id="421453at2759"/>
<dbReference type="Gene3D" id="3.10.10.10">
    <property type="entry name" value="HIV Type 1 Reverse Transcriptase, subunit A, domain 1"/>
    <property type="match status" value="1"/>
</dbReference>
<dbReference type="InterPro" id="IPR000477">
    <property type="entry name" value="RT_dom"/>
</dbReference>
<comment type="caution">
    <text evidence="3">The sequence shown here is derived from an EMBL/GenBank/DDBJ whole genome shotgun (WGS) entry which is preliminary data.</text>
</comment>
<evidence type="ECO:0000313" key="2">
    <source>
        <dbReference type="EMBL" id="KAF4651756.1"/>
    </source>
</evidence>
<dbReference type="InterPro" id="IPR043502">
    <property type="entry name" value="DNA/RNA_pol_sf"/>
</dbReference>
<evidence type="ECO:0000313" key="5">
    <source>
        <dbReference type="Proteomes" id="UP000572268"/>
    </source>
</evidence>
<dbReference type="InterPro" id="IPR052055">
    <property type="entry name" value="Hepadnavirus_pol/RT"/>
</dbReference>
<reference evidence="4 5" key="1">
    <citation type="submission" date="2020-04" db="EMBL/GenBank/DDBJ databases">
        <title>Perkinsus olseni comparative genomics.</title>
        <authorList>
            <person name="Bogema D.R."/>
        </authorList>
    </citation>
    <scope>NUCLEOTIDE SEQUENCE [LARGE SCALE GENOMIC DNA]</scope>
    <source>
        <strain evidence="2">ATCC PRA-179</strain>
        <strain evidence="3">ATCC PRA-31</strain>
    </source>
</reference>
<name>A0A7J6KX11_PEROL</name>
<sequence>MAVYSPAAPEDLRSSLSRNVLSLSSLHDVAMSELGSSTFKSGFGLDFPPPGSRYPGLSDTQKTVVRAIDEVIAGDRLLDLVRDAGDVFPLSETVQETFDQRFSNAAVNLRFSLCSLLGCEDREAKSGAPFRAPLWRALALLVGDEQSDESIYDMLDLPYPVGINETIPLAGNLPPFSLSEAKLAKEPGDFRSAFRNYESAESMPTVVREYISEELQAGRMELVPDDELQSVVVTRVAAIAKSSHTSTTPSWRLVEDYRRSGVNRKITPASCPESLSLPSLRDLRRILVTIGRNEATTDYLGFQMDFRKAYRHVRFSQSERSFLCVRCPALDPGKSSSVVVRHTALPFGLRSAGLLWVRTASSLGRIIFRLLDNGEQQLLGCLYIDDFTLWIPKAIYDQTVCRILLLTKTLGLWLSWNKLVLHAEKWKVLGFWVSLPSLQLGIPSDKLTSTVADLQRLLEQPVVRLSEMRRLIGRLTWFSQVLVLVKPFLQRLHGVAGYMERTRSTARVGRELRYDVKIWLAALENASAPVYVFPKASPVLRRVLVASDACIRGIGGLVSVCEGEVHTTWYFRLSLDHIPGPLRRLLLRGRSPSARDMTVLELLASGLGLVLATQLSPPSSPLVLFTDSSAAAHCLRKCYSAKKRMSLVMRAIAIHLSREGRVFESLEVLKLSSEANLAADFLSRSENGDVPADWRQVDALTLVEAFPWKEFVGRS</sequence>
<dbReference type="Gene3D" id="3.30.70.270">
    <property type="match status" value="1"/>
</dbReference>
<gene>
    <name evidence="3" type="ORF">FOL46_010007</name>
    <name evidence="2" type="ORF">FOZ61_010227</name>
</gene>
<feature type="domain" description="Reverse transcriptase" evidence="1">
    <location>
        <begin position="249"/>
        <end position="431"/>
    </location>
</feature>
<organism evidence="3 5">
    <name type="scientific">Perkinsus olseni</name>
    <name type="common">Perkinsus atlanticus</name>
    <dbReference type="NCBI Taxonomy" id="32597"/>
    <lineage>
        <taxon>Eukaryota</taxon>
        <taxon>Sar</taxon>
        <taxon>Alveolata</taxon>
        <taxon>Perkinsozoa</taxon>
        <taxon>Perkinsea</taxon>
        <taxon>Perkinsida</taxon>
        <taxon>Perkinsidae</taxon>
        <taxon>Perkinsus</taxon>
    </lineage>
</organism>
<dbReference type="PANTHER" id="PTHR33050:SF7">
    <property type="entry name" value="RIBONUCLEASE H"/>
    <property type="match status" value="1"/>
</dbReference>
<dbReference type="Proteomes" id="UP000572268">
    <property type="component" value="Unassembled WGS sequence"/>
</dbReference>
<dbReference type="EMBL" id="JABANN010000984">
    <property type="protein sequence ID" value="KAF4651885.1"/>
    <property type="molecule type" value="Genomic_DNA"/>
</dbReference>
<dbReference type="AlphaFoldDB" id="A0A7J6KX11"/>
<proteinExistence type="predicted"/>
<accession>A0A7J6KX11</accession>
<dbReference type="Proteomes" id="UP000570595">
    <property type="component" value="Unassembled WGS sequence"/>
</dbReference>
<evidence type="ECO:0000259" key="1">
    <source>
        <dbReference type="Pfam" id="PF00078"/>
    </source>
</evidence>
<dbReference type="SUPFAM" id="SSF56672">
    <property type="entry name" value="DNA/RNA polymerases"/>
    <property type="match status" value="1"/>
</dbReference>
<evidence type="ECO:0000313" key="3">
    <source>
        <dbReference type="EMBL" id="KAF4651885.1"/>
    </source>
</evidence>
<evidence type="ECO:0000313" key="4">
    <source>
        <dbReference type="Proteomes" id="UP000570595"/>
    </source>
</evidence>
<dbReference type="Pfam" id="PF00078">
    <property type="entry name" value="RVT_1"/>
    <property type="match status" value="1"/>
</dbReference>
<dbReference type="PANTHER" id="PTHR33050">
    <property type="entry name" value="REVERSE TRANSCRIPTASE DOMAIN-CONTAINING PROTEIN"/>
    <property type="match status" value="1"/>
</dbReference>
<dbReference type="InterPro" id="IPR043128">
    <property type="entry name" value="Rev_trsase/Diguanyl_cyclase"/>
</dbReference>